<organism evidence="8 9">
    <name type="scientific">Schizothecium vesticola</name>
    <dbReference type="NCBI Taxonomy" id="314040"/>
    <lineage>
        <taxon>Eukaryota</taxon>
        <taxon>Fungi</taxon>
        <taxon>Dikarya</taxon>
        <taxon>Ascomycota</taxon>
        <taxon>Pezizomycotina</taxon>
        <taxon>Sordariomycetes</taxon>
        <taxon>Sordariomycetidae</taxon>
        <taxon>Sordariales</taxon>
        <taxon>Schizotheciaceae</taxon>
        <taxon>Schizothecium</taxon>
    </lineage>
</organism>
<comment type="similarity">
    <text evidence="6">Belongs to the WD repeat WDR6 family.</text>
</comment>
<evidence type="ECO:0000256" key="1">
    <source>
        <dbReference type="ARBA" id="ARBA00004496"/>
    </source>
</evidence>
<dbReference type="PROSITE" id="PS00678">
    <property type="entry name" value="WD_REPEATS_1"/>
    <property type="match status" value="1"/>
</dbReference>
<dbReference type="GO" id="GO:0005737">
    <property type="term" value="C:cytoplasm"/>
    <property type="evidence" value="ECO:0007669"/>
    <property type="project" value="UniProtKB-SubCell"/>
</dbReference>
<dbReference type="PROSITE" id="PS50082">
    <property type="entry name" value="WD_REPEATS_2"/>
    <property type="match status" value="1"/>
</dbReference>
<dbReference type="SUPFAM" id="SSF50978">
    <property type="entry name" value="WD40 repeat-like"/>
    <property type="match status" value="3"/>
</dbReference>
<proteinExistence type="inferred from homology"/>
<evidence type="ECO:0000256" key="6">
    <source>
        <dbReference type="ARBA" id="ARBA00038255"/>
    </source>
</evidence>
<keyword evidence="5" id="KW-0677">Repeat</keyword>
<dbReference type="Pfam" id="PF00400">
    <property type="entry name" value="WD40"/>
    <property type="match status" value="3"/>
</dbReference>
<evidence type="ECO:0000256" key="2">
    <source>
        <dbReference type="ARBA" id="ARBA00022490"/>
    </source>
</evidence>
<accession>A0AA40K521</accession>
<dbReference type="Proteomes" id="UP001172155">
    <property type="component" value="Unassembled WGS sequence"/>
</dbReference>
<evidence type="ECO:0000256" key="7">
    <source>
        <dbReference type="PROSITE-ProRule" id="PRU00221"/>
    </source>
</evidence>
<dbReference type="GO" id="GO:0030488">
    <property type="term" value="P:tRNA methylation"/>
    <property type="evidence" value="ECO:0007669"/>
    <property type="project" value="TreeGrafter"/>
</dbReference>
<keyword evidence="2" id="KW-0963">Cytoplasm</keyword>
<dbReference type="InterPro" id="IPR036322">
    <property type="entry name" value="WD40_repeat_dom_sf"/>
</dbReference>
<dbReference type="SMART" id="SM00320">
    <property type="entry name" value="WD40"/>
    <property type="match status" value="9"/>
</dbReference>
<keyword evidence="3 7" id="KW-0853">WD repeat</keyword>
<evidence type="ECO:0000313" key="8">
    <source>
        <dbReference type="EMBL" id="KAK0746206.1"/>
    </source>
</evidence>
<feature type="repeat" description="WD" evidence="7">
    <location>
        <begin position="215"/>
        <end position="264"/>
    </location>
</feature>
<evidence type="ECO:0000256" key="3">
    <source>
        <dbReference type="ARBA" id="ARBA00022574"/>
    </source>
</evidence>
<reference evidence="8" key="1">
    <citation type="submission" date="2023-06" db="EMBL/GenBank/DDBJ databases">
        <title>Genome-scale phylogeny and comparative genomics of the fungal order Sordariales.</title>
        <authorList>
            <consortium name="Lawrence Berkeley National Laboratory"/>
            <person name="Hensen N."/>
            <person name="Bonometti L."/>
            <person name="Westerberg I."/>
            <person name="Brannstrom I.O."/>
            <person name="Guillou S."/>
            <person name="Cros-Aarteil S."/>
            <person name="Calhoun S."/>
            <person name="Haridas S."/>
            <person name="Kuo A."/>
            <person name="Mondo S."/>
            <person name="Pangilinan J."/>
            <person name="Riley R."/>
            <person name="LaButti K."/>
            <person name="Andreopoulos B."/>
            <person name="Lipzen A."/>
            <person name="Chen C."/>
            <person name="Yanf M."/>
            <person name="Daum C."/>
            <person name="Ng V."/>
            <person name="Clum A."/>
            <person name="Steindorff A."/>
            <person name="Ohm R."/>
            <person name="Martin F."/>
            <person name="Silar P."/>
            <person name="Natvig D."/>
            <person name="Lalanne C."/>
            <person name="Gautier V."/>
            <person name="Ament-velasquez S.L."/>
            <person name="Kruys A."/>
            <person name="Hutchinson M.I."/>
            <person name="Powell A.J."/>
            <person name="Barry K."/>
            <person name="Miller A.N."/>
            <person name="Grigoriev I.V."/>
            <person name="Debuchy R."/>
            <person name="Gladieux P."/>
            <person name="Thoren M.H."/>
            <person name="Johannesson H."/>
        </authorList>
    </citation>
    <scope>NUCLEOTIDE SEQUENCE</scope>
    <source>
        <strain evidence="8">SMH3187-1</strain>
    </source>
</reference>
<dbReference type="PANTHER" id="PTHR14344:SF3">
    <property type="entry name" value="WD REPEAT-CONTAINING PROTEIN 6"/>
    <property type="match status" value="1"/>
</dbReference>
<dbReference type="InterPro" id="IPR015943">
    <property type="entry name" value="WD40/YVTN_repeat-like_dom_sf"/>
</dbReference>
<dbReference type="EMBL" id="JAUKUD010000004">
    <property type="protein sequence ID" value="KAK0746206.1"/>
    <property type="molecule type" value="Genomic_DNA"/>
</dbReference>
<evidence type="ECO:0000256" key="4">
    <source>
        <dbReference type="ARBA" id="ARBA00022694"/>
    </source>
</evidence>
<comment type="caution">
    <text evidence="8">The sequence shown here is derived from an EMBL/GenBank/DDBJ whole genome shotgun (WGS) entry which is preliminary data.</text>
</comment>
<dbReference type="Gene3D" id="2.130.10.10">
    <property type="entry name" value="YVTN repeat-like/Quinoprotein amine dehydrogenase"/>
    <property type="match status" value="3"/>
</dbReference>
<dbReference type="PROSITE" id="PS50294">
    <property type="entry name" value="WD_REPEATS_REGION"/>
    <property type="match status" value="1"/>
</dbReference>
<protein>
    <submittedName>
        <fullName evidence="8">WD40-repeat-containing domain protein</fullName>
    </submittedName>
</protein>
<dbReference type="SUPFAM" id="SSF101908">
    <property type="entry name" value="Putative isomerase YbhE"/>
    <property type="match status" value="1"/>
</dbReference>
<gene>
    <name evidence="8" type="ORF">B0T18DRAFT_368378</name>
</gene>
<dbReference type="PANTHER" id="PTHR14344">
    <property type="entry name" value="WD REPEAT PROTEIN"/>
    <property type="match status" value="1"/>
</dbReference>
<dbReference type="InterPro" id="IPR001680">
    <property type="entry name" value="WD40_rpt"/>
</dbReference>
<evidence type="ECO:0000313" key="9">
    <source>
        <dbReference type="Proteomes" id="UP001172155"/>
    </source>
</evidence>
<evidence type="ECO:0000256" key="5">
    <source>
        <dbReference type="ARBA" id="ARBA00022737"/>
    </source>
</evidence>
<keyword evidence="9" id="KW-1185">Reference proteome</keyword>
<dbReference type="AlphaFoldDB" id="A0AA40K521"/>
<comment type="subcellular location">
    <subcellularLocation>
        <location evidence="1">Cytoplasm</location>
    </subcellularLocation>
</comment>
<sequence length="1133" mass="120498">MDKMGAEGAVGRLRHSYLLSPITALSFYHDATGRVFVLAAEDTWLKIFDVATNQLLSQLNIFHSQPIHGIYSSEVEGTPGEEAARVLLWGGQSIAVLSQAAVQSLIERRTPSPPTELRAADWIYDGILFSSEHASGALVTAHNEIIPLSTDTNGQTSFGPLTSPSRPILYSANLRLLSPDCILVAGGTVFGEIIVWKYHLDATRPSSQWDLLFVFTGHEGSIFGVSVSPELEIAAGVKARLLASCSDDRTIRVWDITDRRAAVDGDAAELQPGTLGDARETGFGANSEVRAAHEADSARCVAVVMGHVSRIWHVKFSGRADYASPGAGNVEVFSFGEDGSRQRWELAVGLSTNSAEVEGPSSVQGALVGSLTNCGTSTAHSGKNIWAAAVTVGDTWPLVVSGGADGKVAMSGDVRVRGGLDGHQGIEGQLSDGESSSVLDIDTSFSLEEVTELIHGKPESDLATLPKKPVKKAAKDGFLRYAFISETAVLATSVSGRLFLGTAKESITWEEIATTEATRADLSSYNVVKSPTRDTAVLGGASGKMYIYRRSHGLTDLAHFPGKITDIICLGGAQGVHQPPDAKIPETFAALVTVLGVNHAVMLKYNVSTGESWKDPRTIKFDDDYQNYAMTAASLCESKLVVGSRVGLLTLYESSASSFTPLVSRKDSPSKDSITCILLLPHSTTSFLTTSRDGRYRIYTILPTAPTPTLHLQHEISPPLAILEGAWFTPTSDLILYGFRGKSFLVWNETTRSPLAILECGGAHRPFAYISSPTGPGALRLVFTTKGAHLRFFAQPRPPLRALQPGGHGREIRAVAACGAYVATAAEDTTVRVWESCGGDGFRCLAVLERHTAGIQSLAWCGEGCLVSTAGNEEMFVWRVARLETGTLGVVCEAVYPDRSEGGDLRIVGLDVGAGWDGGIVVSVGLSDSTVRTYLYGGEGGGFKLLAKGRYTGACLTQVRHLRVEEGVMWLVTAATDGFVGVWVARKGEGGFELVMVERLHQSSVKSLDIAASGAEGGWLVITGGDDNALGFLDLVWSGEGFTVASKSRVKSAHAAAVTGLRAVRAGGGVTEVATVSNDQRLKVWRVKRKVGAGISVAMLENRYSSVADPGDVEIIAPGRLMVGGVGMEVWEV</sequence>
<name>A0AA40K521_9PEZI</name>
<dbReference type="InterPro" id="IPR019775">
    <property type="entry name" value="WD40_repeat_CS"/>
</dbReference>
<dbReference type="InterPro" id="IPR051973">
    <property type="entry name" value="tRNA_Anticodon_Mtase-Reg"/>
</dbReference>
<keyword evidence="4" id="KW-0819">tRNA processing</keyword>